<dbReference type="PANTHER" id="PTHR42852:SF13">
    <property type="entry name" value="PROTEIN DIPZ"/>
    <property type="match status" value="1"/>
</dbReference>
<dbReference type="SUPFAM" id="SSF52833">
    <property type="entry name" value="Thioredoxin-like"/>
    <property type="match status" value="1"/>
</dbReference>
<feature type="domain" description="Thioredoxin" evidence="1">
    <location>
        <begin position="32"/>
        <end position="179"/>
    </location>
</feature>
<gene>
    <name evidence="2" type="ORF">ACFQ1U_13595</name>
</gene>
<organism evidence="2 3">
    <name type="scientific">Tenacibaculum geojense</name>
    <dbReference type="NCBI Taxonomy" id="915352"/>
    <lineage>
        <taxon>Bacteria</taxon>
        <taxon>Pseudomonadati</taxon>
        <taxon>Bacteroidota</taxon>
        <taxon>Flavobacteriia</taxon>
        <taxon>Flavobacteriales</taxon>
        <taxon>Flavobacteriaceae</taxon>
        <taxon>Tenacibaculum</taxon>
    </lineage>
</organism>
<dbReference type="PANTHER" id="PTHR42852">
    <property type="entry name" value="THIOL:DISULFIDE INTERCHANGE PROTEIN DSBE"/>
    <property type="match status" value="1"/>
</dbReference>
<dbReference type="EMBL" id="JBHTJR010000057">
    <property type="protein sequence ID" value="MFD0994236.1"/>
    <property type="molecule type" value="Genomic_DNA"/>
</dbReference>
<dbReference type="Gene3D" id="3.40.30.10">
    <property type="entry name" value="Glutaredoxin"/>
    <property type="match status" value="1"/>
</dbReference>
<dbReference type="Proteomes" id="UP001597062">
    <property type="component" value="Unassembled WGS sequence"/>
</dbReference>
<accession>A0ABW3JXJ2</accession>
<name>A0ABW3JXJ2_9FLAO</name>
<dbReference type="Pfam" id="PF00578">
    <property type="entry name" value="AhpC-TSA"/>
    <property type="match status" value="1"/>
</dbReference>
<comment type="caution">
    <text evidence="2">The sequence shown here is derived from an EMBL/GenBank/DDBJ whole genome shotgun (WGS) entry which is preliminary data.</text>
</comment>
<dbReference type="PROSITE" id="PS51352">
    <property type="entry name" value="THIOREDOXIN_2"/>
    <property type="match status" value="1"/>
</dbReference>
<keyword evidence="3" id="KW-1185">Reference proteome</keyword>
<sequence>MRIKLMIVAVIVLFTACKQERKESDSIQTSSEKVTEVTKTFGINTYNYDGLAPLINKKGDKTYIVNFWATWCKPCVDELPYFEKINQEYKDKNVEVLLVSLDFPNEVEKELLPFLKDHNITSEVVLFDDPNQNEWINKINPTWSGSLPATIIYNKNSRKFYEKPFEYEELESELNQFLN</sequence>
<dbReference type="PROSITE" id="PS51257">
    <property type="entry name" value="PROKAR_LIPOPROTEIN"/>
    <property type="match status" value="1"/>
</dbReference>
<dbReference type="InterPro" id="IPR013766">
    <property type="entry name" value="Thioredoxin_domain"/>
</dbReference>
<dbReference type="InterPro" id="IPR050553">
    <property type="entry name" value="Thioredoxin_ResA/DsbE_sf"/>
</dbReference>
<dbReference type="InterPro" id="IPR000866">
    <property type="entry name" value="AhpC/TSA"/>
</dbReference>
<dbReference type="CDD" id="cd02966">
    <property type="entry name" value="TlpA_like_family"/>
    <property type="match status" value="1"/>
</dbReference>
<evidence type="ECO:0000259" key="1">
    <source>
        <dbReference type="PROSITE" id="PS51352"/>
    </source>
</evidence>
<evidence type="ECO:0000313" key="3">
    <source>
        <dbReference type="Proteomes" id="UP001597062"/>
    </source>
</evidence>
<proteinExistence type="predicted"/>
<protein>
    <submittedName>
        <fullName evidence="2">TlpA disulfide reductase family protein</fullName>
    </submittedName>
</protein>
<evidence type="ECO:0000313" key="2">
    <source>
        <dbReference type="EMBL" id="MFD0994236.1"/>
    </source>
</evidence>
<dbReference type="RefSeq" id="WP_386109301.1">
    <property type="nucleotide sequence ID" value="NZ_JBHTJR010000057.1"/>
</dbReference>
<reference evidence="3" key="1">
    <citation type="journal article" date="2019" name="Int. J. Syst. Evol. Microbiol.">
        <title>The Global Catalogue of Microorganisms (GCM) 10K type strain sequencing project: providing services to taxonomists for standard genome sequencing and annotation.</title>
        <authorList>
            <consortium name="The Broad Institute Genomics Platform"/>
            <consortium name="The Broad Institute Genome Sequencing Center for Infectious Disease"/>
            <person name="Wu L."/>
            <person name="Ma J."/>
        </authorList>
    </citation>
    <scope>NUCLEOTIDE SEQUENCE [LARGE SCALE GENOMIC DNA]</scope>
    <source>
        <strain evidence="3">CCUG 60527</strain>
    </source>
</reference>
<dbReference type="InterPro" id="IPR036249">
    <property type="entry name" value="Thioredoxin-like_sf"/>
</dbReference>